<comment type="subcellular location">
    <subcellularLocation>
        <location evidence="1 10">Cell membrane</location>
        <topology evidence="1 10">Multi-pass membrane protein</topology>
    </subcellularLocation>
</comment>
<evidence type="ECO:0000256" key="3">
    <source>
        <dbReference type="ARBA" id="ARBA00022692"/>
    </source>
</evidence>
<dbReference type="PANTHER" id="PTHR28259:SF1">
    <property type="entry name" value="FLUORIDE EXPORT PROTEIN 1-RELATED"/>
    <property type="match status" value="1"/>
</dbReference>
<dbReference type="RefSeq" id="WP_177180366.1">
    <property type="nucleotide sequence ID" value="NZ_FOHB01000005.1"/>
</dbReference>
<sequence>MTALLVAAGAAVGAPTRFLVDRWARHHYRAGTILGTLLVNVVGSFVLGLVVAVSREPGAPSWLLPLVGVGFCGALTTFSTLAVETWVFWEERAWRPFVANLALSLVLGGLAAVAGYAAGAVLS</sequence>
<accession>A0A1H9WMS3</accession>
<comment type="catalytic activity">
    <reaction evidence="8">
        <text>fluoride(in) = fluoride(out)</text>
        <dbReference type="Rhea" id="RHEA:76159"/>
        <dbReference type="ChEBI" id="CHEBI:17051"/>
    </reaction>
    <physiologicalReaction direction="left-to-right" evidence="8">
        <dbReference type="Rhea" id="RHEA:76160"/>
    </physiologicalReaction>
</comment>
<protein>
    <recommendedName>
        <fullName evidence="10">Fluoride-specific ion channel FluC</fullName>
    </recommendedName>
</protein>
<gene>
    <name evidence="10" type="primary">fluC</name>
    <name evidence="10" type="synonym">crcB</name>
    <name evidence="11" type="ORF">SAMN05216199_3045</name>
</gene>
<dbReference type="PANTHER" id="PTHR28259">
    <property type="entry name" value="FLUORIDE EXPORT PROTEIN 1-RELATED"/>
    <property type="match status" value="1"/>
</dbReference>
<evidence type="ECO:0000256" key="4">
    <source>
        <dbReference type="ARBA" id="ARBA00022989"/>
    </source>
</evidence>
<dbReference type="GO" id="GO:0005886">
    <property type="term" value="C:plasma membrane"/>
    <property type="evidence" value="ECO:0007669"/>
    <property type="project" value="UniProtKB-SubCell"/>
</dbReference>
<evidence type="ECO:0000256" key="10">
    <source>
        <dbReference type="HAMAP-Rule" id="MF_00454"/>
    </source>
</evidence>
<keyword evidence="2 10" id="KW-1003">Cell membrane</keyword>
<feature type="transmembrane region" description="Helical" evidence="10">
    <location>
        <begin position="63"/>
        <end position="89"/>
    </location>
</feature>
<feature type="binding site" evidence="10">
    <location>
        <position position="73"/>
    </location>
    <ligand>
        <name>Na(+)</name>
        <dbReference type="ChEBI" id="CHEBI:29101"/>
        <note>structural</note>
    </ligand>
</feature>
<dbReference type="GO" id="GO:0062054">
    <property type="term" value="F:fluoride channel activity"/>
    <property type="evidence" value="ECO:0007669"/>
    <property type="project" value="UniProtKB-UniRule"/>
</dbReference>
<evidence type="ECO:0000256" key="6">
    <source>
        <dbReference type="ARBA" id="ARBA00023303"/>
    </source>
</evidence>
<evidence type="ECO:0000256" key="8">
    <source>
        <dbReference type="ARBA" id="ARBA00035585"/>
    </source>
</evidence>
<evidence type="ECO:0000313" key="12">
    <source>
        <dbReference type="Proteomes" id="UP000199019"/>
    </source>
</evidence>
<dbReference type="Pfam" id="PF02537">
    <property type="entry name" value="CRCB"/>
    <property type="match status" value="1"/>
</dbReference>
<dbReference type="Proteomes" id="UP000199019">
    <property type="component" value="Unassembled WGS sequence"/>
</dbReference>
<keyword evidence="10" id="KW-0915">Sodium</keyword>
<keyword evidence="4 10" id="KW-1133">Transmembrane helix</keyword>
<dbReference type="HAMAP" id="MF_00454">
    <property type="entry name" value="FluC"/>
    <property type="match status" value="1"/>
</dbReference>
<dbReference type="GO" id="GO:0140114">
    <property type="term" value="P:cellular detoxification of fluoride"/>
    <property type="evidence" value="ECO:0007669"/>
    <property type="project" value="UniProtKB-UniRule"/>
</dbReference>
<evidence type="ECO:0000313" key="11">
    <source>
        <dbReference type="EMBL" id="SES35222.1"/>
    </source>
</evidence>
<feature type="transmembrane region" description="Helical" evidence="10">
    <location>
        <begin position="28"/>
        <end position="51"/>
    </location>
</feature>
<proteinExistence type="inferred from homology"/>
<dbReference type="EMBL" id="FOHB01000005">
    <property type="protein sequence ID" value="SES35222.1"/>
    <property type="molecule type" value="Genomic_DNA"/>
</dbReference>
<evidence type="ECO:0000256" key="1">
    <source>
        <dbReference type="ARBA" id="ARBA00004651"/>
    </source>
</evidence>
<keyword evidence="12" id="KW-1185">Reference proteome</keyword>
<comment type="activity regulation">
    <text evidence="10">Na(+) is not transported, but it plays an essential structural role and its presence is essential for fluoride channel function.</text>
</comment>
<dbReference type="AlphaFoldDB" id="A0A1H9WMS3"/>
<evidence type="ECO:0000256" key="5">
    <source>
        <dbReference type="ARBA" id="ARBA00023136"/>
    </source>
</evidence>
<dbReference type="STRING" id="587636.SAMN05216199_3045"/>
<evidence type="ECO:0000256" key="2">
    <source>
        <dbReference type="ARBA" id="ARBA00022475"/>
    </source>
</evidence>
<comment type="function">
    <text evidence="9 10">Fluoride-specific ion channel. Important for reducing fluoride concentration in the cell, thus reducing its toxicity.</text>
</comment>
<keyword evidence="10" id="KW-0406">Ion transport</keyword>
<feature type="transmembrane region" description="Helical" evidence="10">
    <location>
        <begin position="101"/>
        <end position="122"/>
    </location>
</feature>
<keyword evidence="5 10" id="KW-0472">Membrane</keyword>
<keyword evidence="10" id="KW-0813">Transport</keyword>
<evidence type="ECO:0000256" key="7">
    <source>
        <dbReference type="ARBA" id="ARBA00035120"/>
    </source>
</evidence>
<reference evidence="12" key="1">
    <citation type="submission" date="2016-10" db="EMBL/GenBank/DDBJ databases">
        <authorList>
            <person name="Varghese N."/>
            <person name="Submissions S."/>
        </authorList>
    </citation>
    <scope>NUCLEOTIDE SEQUENCE [LARGE SCALE GENOMIC DNA]</scope>
    <source>
        <strain evidence="12">CGMCC 1.6963</strain>
    </source>
</reference>
<dbReference type="GO" id="GO:0046872">
    <property type="term" value="F:metal ion binding"/>
    <property type="evidence" value="ECO:0007669"/>
    <property type="project" value="UniProtKB-KW"/>
</dbReference>
<dbReference type="InterPro" id="IPR003691">
    <property type="entry name" value="FluC"/>
</dbReference>
<evidence type="ECO:0000256" key="9">
    <source>
        <dbReference type="ARBA" id="ARBA00049940"/>
    </source>
</evidence>
<name>A0A1H9WMS3_9MICO</name>
<comment type="similarity">
    <text evidence="7 10">Belongs to the fluoride channel Fluc/FEX (TC 1.A.43) family.</text>
</comment>
<keyword evidence="6 10" id="KW-0407">Ion channel</keyword>
<organism evidence="11 12">
    <name type="scientific">Pedococcus cremeus</name>
    <dbReference type="NCBI Taxonomy" id="587636"/>
    <lineage>
        <taxon>Bacteria</taxon>
        <taxon>Bacillati</taxon>
        <taxon>Actinomycetota</taxon>
        <taxon>Actinomycetes</taxon>
        <taxon>Micrococcales</taxon>
        <taxon>Intrasporangiaceae</taxon>
        <taxon>Pedococcus</taxon>
    </lineage>
</organism>
<feature type="binding site" evidence="10">
    <location>
        <position position="76"/>
    </location>
    <ligand>
        <name>Na(+)</name>
        <dbReference type="ChEBI" id="CHEBI:29101"/>
        <note>structural</note>
    </ligand>
</feature>
<keyword evidence="10" id="KW-0479">Metal-binding</keyword>
<keyword evidence="3 10" id="KW-0812">Transmembrane</keyword>